<dbReference type="EMBL" id="UINC01007183">
    <property type="protein sequence ID" value="SVA31882.1"/>
    <property type="molecule type" value="Genomic_DNA"/>
</dbReference>
<sequence length="30" mass="3402">ISLEGLLVHPLFNVDEAIMLVFFNDNNLDV</sequence>
<dbReference type="AlphaFoldDB" id="A0A381UUP1"/>
<gene>
    <name evidence="1" type="ORF">METZ01_LOCUS84736</name>
</gene>
<protein>
    <submittedName>
        <fullName evidence="1">Uncharacterized protein</fullName>
    </submittedName>
</protein>
<proteinExistence type="predicted"/>
<feature type="non-terminal residue" evidence="1">
    <location>
        <position position="1"/>
    </location>
</feature>
<organism evidence="1">
    <name type="scientific">marine metagenome</name>
    <dbReference type="NCBI Taxonomy" id="408172"/>
    <lineage>
        <taxon>unclassified sequences</taxon>
        <taxon>metagenomes</taxon>
        <taxon>ecological metagenomes</taxon>
    </lineage>
</organism>
<evidence type="ECO:0000313" key="1">
    <source>
        <dbReference type="EMBL" id="SVA31882.1"/>
    </source>
</evidence>
<accession>A0A381UUP1</accession>
<name>A0A381UUP1_9ZZZZ</name>
<reference evidence="1" key="1">
    <citation type="submission" date="2018-05" db="EMBL/GenBank/DDBJ databases">
        <authorList>
            <person name="Lanie J.A."/>
            <person name="Ng W.-L."/>
            <person name="Kazmierczak K.M."/>
            <person name="Andrzejewski T.M."/>
            <person name="Davidsen T.M."/>
            <person name="Wayne K.J."/>
            <person name="Tettelin H."/>
            <person name="Glass J.I."/>
            <person name="Rusch D."/>
            <person name="Podicherti R."/>
            <person name="Tsui H.-C.T."/>
            <person name="Winkler M.E."/>
        </authorList>
    </citation>
    <scope>NUCLEOTIDE SEQUENCE</scope>
</reference>